<gene>
    <name evidence="10" type="ORF">Sjap_026133</name>
</gene>
<evidence type="ECO:0000256" key="6">
    <source>
        <dbReference type="ARBA" id="ARBA00022989"/>
    </source>
</evidence>
<keyword evidence="3" id="KW-0812">Transmembrane</keyword>
<accession>A0AAP0HI78</accession>
<dbReference type="GO" id="GO:0016020">
    <property type="term" value="C:membrane"/>
    <property type="evidence" value="ECO:0007669"/>
    <property type="project" value="UniProtKB-SubCell"/>
</dbReference>
<evidence type="ECO:0000313" key="10">
    <source>
        <dbReference type="EMBL" id="KAK9085722.1"/>
    </source>
</evidence>
<dbReference type="InterPro" id="IPR013210">
    <property type="entry name" value="LRR_N_plant-typ"/>
</dbReference>
<evidence type="ECO:0000256" key="4">
    <source>
        <dbReference type="ARBA" id="ARBA00022729"/>
    </source>
</evidence>
<name>A0AAP0HI78_9MAGN</name>
<proteinExistence type="predicted"/>
<reference evidence="10 11" key="1">
    <citation type="submission" date="2024-01" db="EMBL/GenBank/DDBJ databases">
        <title>Genome assemblies of Stephania.</title>
        <authorList>
            <person name="Yang L."/>
        </authorList>
    </citation>
    <scope>NUCLEOTIDE SEQUENCE [LARGE SCALE GENOMIC DNA]</scope>
    <source>
        <strain evidence="10">QJT</strain>
        <tissue evidence="10">Leaf</tissue>
    </source>
</reference>
<comment type="caution">
    <text evidence="10">The sequence shown here is derived from an EMBL/GenBank/DDBJ whole genome shotgun (WGS) entry which is preliminary data.</text>
</comment>
<dbReference type="GO" id="GO:0012505">
    <property type="term" value="C:endomembrane system"/>
    <property type="evidence" value="ECO:0007669"/>
    <property type="project" value="UniProtKB-SubCell"/>
</dbReference>
<evidence type="ECO:0000256" key="2">
    <source>
        <dbReference type="ARBA" id="ARBA00022614"/>
    </source>
</evidence>
<evidence type="ECO:0000256" key="8">
    <source>
        <dbReference type="ARBA" id="ARBA00037847"/>
    </source>
</evidence>
<evidence type="ECO:0000313" key="11">
    <source>
        <dbReference type="Proteomes" id="UP001417504"/>
    </source>
</evidence>
<dbReference type="Pfam" id="PF08263">
    <property type="entry name" value="LRRNT_2"/>
    <property type="match status" value="1"/>
</dbReference>
<dbReference type="InterPro" id="IPR032675">
    <property type="entry name" value="LRR_dom_sf"/>
</dbReference>
<dbReference type="Gene3D" id="1.10.510.10">
    <property type="entry name" value="Transferase(Phosphotransferase) domain 1"/>
    <property type="match status" value="1"/>
</dbReference>
<keyword evidence="6" id="KW-1133">Transmembrane helix</keyword>
<feature type="domain" description="Leucine-rich repeat-containing N-terminal plant-type" evidence="9">
    <location>
        <begin position="2"/>
        <end position="35"/>
    </location>
</feature>
<evidence type="ECO:0000259" key="9">
    <source>
        <dbReference type="Pfam" id="PF08263"/>
    </source>
</evidence>
<dbReference type="SUPFAM" id="SSF52058">
    <property type="entry name" value="L domain-like"/>
    <property type="match status" value="1"/>
</dbReference>
<evidence type="ECO:0000256" key="3">
    <source>
        <dbReference type="ARBA" id="ARBA00022692"/>
    </source>
</evidence>
<keyword evidence="5" id="KW-0677">Repeat</keyword>
<evidence type="ECO:0000256" key="7">
    <source>
        <dbReference type="ARBA" id="ARBA00023136"/>
    </source>
</evidence>
<keyword evidence="7" id="KW-0472">Membrane</keyword>
<dbReference type="Proteomes" id="UP001417504">
    <property type="component" value="Unassembled WGS sequence"/>
</dbReference>
<protein>
    <recommendedName>
        <fullName evidence="9">Leucine-rich repeat-containing N-terminal plant-type domain-containing protein</fullName>
    </recommendedName>
</protein>
<sequence length="287" mass="32089">MSVKSKFRWDGGVGPLDGWDINSVDPCTWNMVACSPQGFVVSLEMANNGFSGTLSSSIANLSHLRTLLLQNNQYLVQFHLKLGSSPSLKLLISLITSSLVKFQEVCLDAVLQVISLFGIRHSNNFVRVFTRKQKVVFDVKVMLLVAESFRCKCNILMFTYWIAAEPTSSKTEGNRHIWVVAVAVRTLYDEKRLEVLVDRVLSGCFNSEELEKAVKVALLCTRSQPSQRPKMSEVVRILEGIVGPGNEEEPEEGGFCEERSCSFSRNYNDTFEGSSFIIEAMELSGPR</sequence>
<dbReference type="AlphaFoldDB" id="A0AAP0HI78"/>
<dbReference type="PANTHER" id="PTHR46084">
    <property type="entry name" value="PROTEIN MALE DISCOVERER 2"/>
    <property type="match status" value="1"/>
</dbReference>
<evidence type="ECO:0000256" key="1">
    <source>
        <dbReference type="ARBA" id="ARBA00004479"/>
    </source>
</evidence>
<keyword evidence="11" id="KW-1185">Reference proteome</keyword>
<comment type="subcellular location">
    <subcellularLocation>
        <location evidence="8">Endomembrane system</location>
        <topology evidence="8">Single-pass membrane protein</topology>
    </subcellularLocation>
    <subcellularLocation>
        <location evidence="1">Membrane</location>
        <topology evidence="1">Single-pass type I membrane protein</topology>
    </subcellularLocation>
</comment>
<keyword evidence="2" id="KW-0433">Leucine-rich repeat</keyword>
<keyword evidence="4" id="KW-0732">Signal</keyword>
<organism evidence="10 11">
    <name type="scientific">Stephania japonica</name>
    <dbReference type="NCBI Taxonomy" id="461633"/>
    <lineage>
        <taxon>Eukaryota</taxon>
        <taxon>Viridiplantae</taxon>
        <taxon>Streptophyta</taxon>
        <taxon>Embryophyta</taxon>
        <taxon>Tracheophyta</taxon>
        <taxon>Spermatophyta</taxon>
        <taxon>Magnoliopsida</taxon>
        <taxon>Ranunculales</taxon>
        <taxon>Menispermaceae</taxon>
        <taxon>Menispermoideae</taxon>
        <taxon>Cissampelideae</taxon>
        <taxon>Stephania</taxon>
    </lineage>
</organism>
<dbReference type="EMBL" id="JBBNAE010000011">
    <property type="protein sequence ID" value="KAK9085722.1"/>
    <property type="molecule type" value="Genomic_DNA"/>
</dbReference>
<evidence type="ECO:0000256" key="5">
    <source>
        <dbReference type="ARBA" id="ARBA00022737"/>
    </source>
</evidence>
<dbReference type="Gene3D" id="3.80.10.10">
    <property type="entry name" value="Ribonuclease Inhibitor"/>
    <property type="match status" value="1"/>
</dbReference>